<organism evidence="1 2">
    <name type="scientific">Photorhabdus stackebrandtii</name>
    <dbReference type="NCBI Taxonomy" id="1123042"/>
    <lineage>
        <taxon>Bacteria</taxon>
        <taxon>Pseudomonadati</taxon>
        <taxon>Pseudomonadota</taxon>
        <taxon>Gammaproteobacteria</taxon>
        <taxon>Enterobacterales</taxon>
        <taxon>Morganellaceae</taxon>
        <taxon>Photorhabdus</taxon>
    </lineage>
</organism>
<proteinExistence type="predicted"/>
<comment type="caution">
    <text evidence="1">The sequence shown here is derived from an EMBL/GenBank/DDBJ whole genome shotgun (WGS) entry which is preliminary data.</text>
</comment>
<accession>A0A7X5QQN6</accession>
<keyword evidence="2" id="KW-1185">Reference proteome</keyword>
<evidence type="ECO:0000313" key="2">
    <source>
        <dbReference type="Proteomes" id="UP000547931"/>
    </source>
</evidence>
<sequence>MMTHCFLFLKIREDAQYAILPIRNNSVSLVSGAYSAMLMKKWLATGWTEAPTPDGIQYFLERADRGKSGPQYSG</sequence>
<evidence type="ECO:0000313" key="1">
    <source>
        <dbReference type="EMBL" id="NHB98564.1"/>
    </source>
</evidence>
<dbReference type="EMBL" id="PUJV01000040">
    <property type="protein sequence ID" value="NHB98564.1"/>
    <property type="molecule type" value="Genomic_DNA"/>
</dbReference>
<dbReference type="Proteomes" id="UP000547931">
    <property type="component" value="Unassembled WGS sequence"/>
</dbReference>
<gene>
    <name evidence="1" type="ORF">C5470_20310</name>
</gene>
<reference evidence="1 2" key="1">
    <citation type="submission" date="2018-02" db="EMBL/GenBank/DDBJ databases">
        <authorList>
            <person name="Machado R.A."/>
        </authorList>
    </citation>
    <scope>NUCLEOTIDE SEQUENCE [LARGE SCALE GENOMIC DNA]</scope>
    <source>
        <strain evidence="1 2">DSM 23271</strain>
    </source>
</reference>
<protein>
    <submittedName>
        <fullName evidence="1">Uncharacterized protein</fullName>
    </submittedName>
</protein>
<name>A0A7X5QQN6_9GAMM</name>
<dbReference type="AlphaFoldDB" id="A0A7X5QQN6"/>